<keyword evidence="8" id="KW-1185">Reference proteome</keyword>
<comment type="subcellular location">
    <subcellularLocation>
        <location evidence="1">Membrane</location>
        <topology evidence="1">Multi-pass membrane protein</topology>
    </subcellularLocation>
</comment>
<gene>
    <name evidence="7" type="ORF">FKW77_007579</name>
</gene>
<evidence type="ECO:0000313" key="8">
    <source>
        <dbReference type="Proteomes" id="UP000316270"/>
    </source>
</evidence>
<dbReference type="Pfam" id="PF26616">
    <property type="entry name" value="CorA-like"/>
    <property type="match status" value="1"/>
</dbReference>
<proteinExistence type="predicted"/>
<dbReference type="InterPro" id="IPR058257">
    <property type="entry name" value="CorA-like_dom"/>
</dbReference>
<name>A0A517KWU5_9PEZI</name>
<dbReference type="GO" id="GO:0016020">
    <property type="term" value="C:membrane"/>
    <property type="evidence" value="ECO:0007669"/>
    <property type="project" value="UniProtKB-SubCell"/>
</dbReference>
<keyword evidence="2 5" id="KW-0812">Transmembrane</keyword>
<keyword evidence="4 5" id="KW-0472">Membrane</keyword>
<dbReference type="Proteomes" id="UP000316270">
    <property type="component" value="Chromosome 1"/>
</dbReference>
<evidence type="ECO:0000256" key="2">
    <source>
        <dbReference type="ARBA" id="ARBA00022692"/>
    </source>
</evidence>
<dbReference type="EMBL" id="CP042185">
    <property type="protein sequence ID" value="QDS67852.1"/>
    <property type="molecule type" value="Genomic_DNA"/>
</dbReference>
<evidence type="ECO:0000256" key="5">
    <source>
        <dbReference type="SAM" id="Phobius"/>
    </source>
</evidence>
<evidence type="ECO:0000256" key="1">
    <source>
        <dbReference type="ARBA" id="ARBA00004141"/>
    </source>
</evidence>
<evidence type="ECO:0000313" key="7">
    <source>
        <dbReference type="EMBL" id="QDS67852.1"/>
    </source>
</evidence>
<feature type="transmembrane region" description="Helical" evidence="5">
    <location>
        <begin position="390"/>
        <end position="414"/>
    </location>
</feature>
<feature type="domain" description="CorA-like transporter" evidence="6">
    <location>
        <begin position="87"/>
        <end position="224"/>
    </location>
</feature>
<keyword evidence="3 5" id="KW-1133">Transmembrane helix</keyword>
<evidence type="ECO:0000256" key="3">
    <source>
        <dbReference type="ARBA" id="ARBA00022989"/>
    </source>
</evidence>
<evidence type="ECO:0000259" key="6">
    <source>
        <dbReference type="Pfam" id="PF26616"/>
    </source>
</evidence>
<sequence>MQDGDWRKYPQSLSAVCVNQRLVDQRFEDVDNDLFEEDEINVRVTDVLDQVLTTTLYDDGDKLWKAIRQRSKPGRHVDPNFLRIVFSFGEEPHLAESSSSFLSVRTDKESSKTEISYQLNYVEENRRGGYDPWSFRHTGVYHRHTSNSDLFILLHPTQDSIFEDHLLSMLGINLIEISTEPIASAALADDPYRLHSLVLASFLDNWRWYFRYLGDHFASENSKAMVLRPEQTKSDSSFQRVKNLRNINDFAQFAKGCCTSGLELVEGMRDSGIDSLESCQHLSSHITTLKGYVKSSEGLIDRVRNTIDLVGYTLTLHNQLETAKVDNELRDLTKRLKTLTESTVNDSTTVRIITFVSAFYLPGSFAASVYGMNFFGFDTKTRQITIGNDFWIFIATWLPLTLMTVAVYLFVLFLNRRKKTRKQFEWPWRQAAAIQVASDEKLVLESS</sequence>
<dbReference type="OrthoDB" id="5396681at2759"/>
<protein>
    <recommendedName>
        <fullName evidence="6">CorA-like transporter domain-containing protein</fullName>
    </recommendedName>
</protein>
<dbReference type="SUPFAM" id="SSF144083">
    <property type="entry name" value="Magnesium transport protein CorA, transmembrane region"/>
    <property type="match status" value="1"/>
</dbReference>
<dbReference type="InterPro" id="IPR045863">
    <property type="entry name" value="CorA_TM1_TM2"/>
</dbReference>
<reference evidence="7 8" key="1">
    <citation type="submission" date="2019-07" db="EMBL/GenBank/DDBJ databases">
        <title>Finished genome of Venturia effusa.</title>
        <authorList>
            <person name="Young C.A."/>
            <person name="Cox M.P."/>
            <person name="Ganley A.R.D."/>
            <person name="David W.J."/>
        </authorList>
    </citation>
    <scope>NUCLEOTIDE SEQUENCE [LARGE SCALE GENOMIC DNA]</scope>
    <source>
        <strain evidence="8">albino</strain>
    </source>
</reference>
<organism evidence="7 8">
    <name type="scientific">Venturia effusa</name>
    <dbReference type="NCBI Taxonomy" id="50376"/>
    <lineage>
        <taxon>Eukaryota</taxon>
        <taxon>Fungi</taxon>
        <taxon>Dikarya</taxon>
        <taxon>Ascomycota</taxon>
        <taxon>Pezizomycotina</taxon>
        <taxon>Dothideomycetes</taxon>
        <taxon>Pleosporomycetidae</taxon>
        <taxon>Venturiales</taxon>
        <taxon>Venturiaceae</taxon>
        <taxon>Venturia</taxon>
    </lineage>
</organism>
<feature type="transmembrane region" description="Helical" evidence="5">
    <location>
        <begin position="352"/>
        <end position="370"/>
    </location>
</feature>
<dbReference type="AlphaFoldDB" id="A0A517KWU5"/>
<evidence type="ECO:0000256" key="4">
    <source>
        <dbReference type="ARBA" id="ARBA00023136"/>
    </source>
</evidence>
<accession>A0A517KWU5</accession>
<dbReference type="Gene3D" id="1.20.58.340">
    <property type="entry name" value="Magnesium transport protein CorA, transmembrane region"/>
    <property type="match status" value="1"/>
</dbReference>